<keyword evidence="4" id="KW-0804">Transcription</keyword>
<accession>A0ABW1R7L5</accession>
<dbReference type="PROSITE" id="PS50931">
    <property type="entry name" value="HTH_LYSR"/>
    <property type="match status" value="1"/>
</dbReference>
<dbReference type="Gene3D" id="1.10.10.10">
    <property type="entry name" value="Winged helix-like DNA-binding domain superfamily/Winged helix DNA-binding domain"/>
    <property type="match status" value="1"/>
</dbReference>
<protein>
    <submittedName>
        <fullName evidence="6">LysR family transcriptional regulator</fullName>
    </submittedName>
</protein>
<dbReference type="PRINTS" id="PR00039">
    <property type="entry name" value="HTHLYSR"/>
</dbReference>
<evidence type="ECO:0000256" key="3">
    <source>
        <dbReference type="ARBA" id="ARBA00023125"/>
    </source>
</evidence>
<sequence>MANFAYEVFATVVAQKTFYQAAATLNVTPSAVSHSVNQLEKDLGFPLFIRNRSGVELTSDGRQVLPYVQEILNTESNLRQVADNIQGLHSGSVRIGGFSSVCINWLPRIIRRFNHEYPDIEISVFQGNFNEITKWAKIGTIDIGFTAMPVNENLLVHSLINDPIYCVTPAGFVPENGEYITIDDVADQNFILQQSDYDRDTKLALDHYHVTNNFLRFSIDDQSIISMVESGLGMGILPKLALKKLTGDVNTYPFAEPYNREIALVANKTQSTAPSTAMMIRSIKQFLVDEYGDEMLWQA</sequence>
<dbReference type="InterPro" id="IPR036388">
    <property type="entry name" value="WH-like_DNA-bd_sf"/>
</dbReference>
<comment type="caution">
    <text evidence="6">The sequence shown here is derived from an EMBL/GenBank/DDBJ whole genome shotgun (WGS) entry which is preliminary data.</text>
</comment>
<proteinExistence type="inferred from homology"/>
<evidence type="ECO:0000256" key="1">
    <source>
        <dbReference type="ARBA" id="ARBA00009437"/>
    </source>
</evidence>
<keyword evidence="3" id="KW-0238">DNA-binding</keyword>
<dbReference type="Pfam" id="PF03466">
    <property type="entry name" value="LysR_substrate"/>
    <property type="match status" value="1"/>
</dbReference>
<dbReference type="RefSeq" id="WP_137640712.1">
    <property type="nucleotide sequence ID" value="NZ_BJDK01000026.1"/>
</dbReference>
<feature type="domain" description="HTH lysR-type" evidence="5">
    <location>
        <begin position="7"/>
        <end position="58"/>
    </location>
</feature>
<dbReference type="SUPFAM" id="SSF53850">
    <property type="entry name" value="Periplasmic binding protein-like II"/>
    <property type="match status" value="1"/>
</dbReference>
<dbReference type="InterPro" id="IPR005119">
    <property type="entry name" value="LysR_subst-bd"/>
</dbReference>
<dbReference type="Gene3D" id="3.40.190.10">
    <property type="entry name" value="Periplasmic binding protein-like II"/>
    <property type="match status" value="2"/>
</dbReference>
<dbReference type="PANTHER" id="PTHR30419">
    <property type="entry name" value="HTH-TYPE TRANSCRIPTIONAL REGULATOR YBHD"/>
    <property type="match status" value="1"/>
</dbReference>
<evidence type="ECO:0000259" key="5">
    <source>
        <dbReference type="PROSITE" id="PS50931"/>
    </source>
</evidence>
<dbReference type="Proteomes" id="UP001596253">
    <property type="component" value="Unassembled WGS sequence"/>
</dbReference>
<keyword evidence="2" id="KW-0805">Transcription regulation</keyword>
<dbReference type="EMBL" id="JBHSSD010000033">
    <property type="protein sequence ID" value="MFC6164380.1"/>
    <property type="molecule type" value="Genomic_DNA"/>
</dbReference>
<dbReference type="Pfam" id="PF00126">
    <property type="entry name" value="HTH_1"/>
    <property type="match status" value="1"/>
</dbReference>
<reference evidence="7" key="1">
    <citation type="journal article" date="2019" name="Int. J. Syst. Evol. Microbiol.">
        <title>The Global Catalogue of Microorganisms (GCM) 10K type strain sequencing project: providing services to taxonomists for standard genome sequencing and annotation.</title>
        <authorList>
            <consortium name="The Broad Institute Genomics Platform"/>
            <consortium name="The Broad Institute Genome Sequencing Center for Infectious Disease"/>
            <person name="Wu L."/>
            <person name="Ma J."/>
        </authorList>
    </citation>
    <scope>NUCLEOTIDE SEQUENCE [LARGE SCALE GENOMIC DNA]</scope>
    <source>
        <strain evidence="7">CCM 8932</strain>
    </source>
</reference>
<dbReference type="PANTHER" id="PTHR30419:SF24">
    <property type="entry name" value="HTH-TYPE TRANSCRIPTIONAL REGULATOR CZCR"/>
    <property type="match status" value="1"/>
</dbReference>
<evidence type="ECO:0000256" key="2">
    <source>
        <dbReference type="ARBA" id="ARBA00023015"/>
    </source>
</evidence>
<dbReference type="InterPro" id="IPR036390">
    <property type="entry name" value="WH_DNA-bd_sf"/>
</dbReference>
<keyword evidence="7" id="KW-1185">Reference proteome</keyword>
<evidence type="ECO:0000313" key="6">
    <source>
        <dbReference type="EMBL" id="MFC6164380.1"/>
    </source>
</evidence>
<dbReference type="InterPro" id="IPR050950">
    <property type="entry name" value="HTH-type_LysR_regulators"/>
</dbReference>
<name>A0ABW1R7L5_9LACO</name>
<comment type="similarity">
    <text evidence="1">Belongs to the LysR transcriptional regulatory family.</text>
</comment>
<evidence type="ECO:0000256" key="4">
    <source>
        <dbReference type="ARBA" id="ARBA00023163"/>
    </source>
</evidence>
<dbReference type="SUPFAM" id="SSF46785">
    <property type="entry name" value="Winged helix' DNA-binding domain"/>
    <property type="match status" value="1"/>
</dbReference>
<evidence type="ECO:0000313" key="7">
    <source>
        <dbReference type="Proteomes" id="UP001596253"/>
    </source>
</evidence>
<dbReference type="InterPro" id="IPR000847">
    <property type="entry name" value="LysR_HTH_N"/>
</dbReference>
<gene>
    <name evidence="6" type="ORF">ACFP3T_06845</name>
</gene>
<dbReference type="CDD" id="cd05466">
    <property type="entry name" value="PBP2_LTTR_substrate"/>
    <property type="match status" value="1"/>
</dbReference>
<organism evidence="6 7">
    <name type="scientific">Lactiplantibacillus dongliensis</name>
    <dbReference type="NCBI Taxonomy" id="2559919"/>
    <lineage>
        <taxon>Bacteria</taxon>
        <taxon>Bacillati</taxon>
        <taxon>Bacillota</taxon>
        <taxon>Bacilli</taxon>
        <taxon>Lactobacillales</taxon>
        <taxon>Lactobacillaceae</taxon>
        <taxon>Lactiplantibacillus</taxon>
    </lineage>
</organism>